<dbReference type="AlphaFoldDB" id="A0A5P2UX82"/>
<dbReference type="PANTHER" id="PTHR37539:SF1">
    <property type="entry name" value="ER-BOUND OXYGENASE MPAB_MPAB'_RUBBER OXYGENASE CATALYTIC DOMAIN-CONTAINING PROTEIN"/>
    <property type="match status" value="1"/>
</dbReference>
<gene>
    <name evidence="2" type="ORF">CP968_30990</name>
</gene>
<dbReference type="Proteomes" id="UP000326831">
    <property type="component" value="Chromosome"/>
</dbReference>
<sequence length="360" mass="38884">MGRVPHWVRRAAAVADHLADELVEEMRTGGTQARHDLHRGLARGVRALSRPAPALAAFLHDLEHPPAHLDPDILDRGSDAWFTHPGWVHAIALSAGSLVEVYRCPSIAAALAATGPLLNTAGTRLDATGQWVNSALLPGALRPGREGYVATAHVRLVHARARTAALNGGYDPAVHGLPVNQADLLRTWLAFTHTSFRAEAMLGYTWSEAELGGLYRYWQHIAHLLGIEPHLVAHLSGPAAAAEAGRQLAAQRQDPVAVEADALTRHTIEAVAGTLQAQLGLSATVGRPLLRALVTLFHTDARDRRSPARLLHPALTALRPAVGLGYRWQSRPARRAALIAQNLDLTRAYVHSLDGRHRAR</sequence>
<protein>
    <submittedName>
        <fullName evidence="2">DUF2236 domain-containing protein</fullName>
    </submittedName>
</protein>
<dbReference type="KEGG" id="ssub:CP968_30990"/>
<proteinExistence type="predicted"/>
<name>A0A5P2UX82_9ACTN</name>
<organism evidence="2 3">
    <name type="scientific">Streptomyces subrutilus</name>
    <dbReference type="NCBI Taxonomy" id="36818"/>
    <lineage>
        <taxon>Bacteria</taxon>
        <taxon>Bacillati</taxon>
        <taxon>Actinomycetota</taxon>
        <taxon>Actinomycetes</taxon>
        <taxon>Kitasatosporales</taxon>
        <taxon>Streptomycetaceae</taxon>
        <taxon>Streptomyces</taxon>
    </lineage>
</organism>
<keyword evidence="3" id="KW-1185">Reference proteome</keyword>
<evidence type="ECO:0000259" key="1">
    <source>
        <dbReference type="Pfam" id="PF09995"/>
    </source>
</evidence>
<evidence type="ECO:0000313" key="3">
    <source>
        <dbReference type="Proteomes" id="UP000326831"/>
    </source>
</evidence>
<dbReference type="InterPro" id="IPR018713">
    <property type="entry name" value="MPAB/Lcp_cat_dom"/>
</dbReference>
<accession>A0A5P2UX82</accession>
<reference evidence="2 3" key="1">
    <citation type="submission" date="2017-09" db="EMBL/GenBank/DDBJ databases">
        <authorList>
            <person name="Lee N."/>
            <person name="Cho B.-K."/>
        </authorList>
    </citation>
    <scope>NUCLEOTIDE SEQUENCE [LARGE SCALE GENOMIC DNA]</scope>
    <source>
        <strain evidence="2 3">ATCC 27467</strain>
    </source>
</reference>
<dbReference type="GO" id="GO:0016491">
    <property type="term" value="F:oxidoreductase activity"/>
    <property type="evidence" value="ECO:0007669"/>
    <property type="project" value="InterPro"/>
</dbReference>
<dbReference type="PANTHER" id="PTHR37539">
    <property type="entry name" value="SECRETED PROTEIN-RELATED"/>
    <property type="match status" value="1"/>
</dbReference>
<evidence type="ECO:0000313" key="2">
    <source>
        <dbReference type="EMBL" id="QEU82111.1"/>
    </source>
</evidence>
<feature type="domain" description="ER-bound oxygenase mpaB/mpaB'/Rubber oxygenase catalytic" evidence="1">
    <location>
        <begin position="94"/>
        <end position="304"/>
    </location>
</feature>
<dbReference type="InterPro" id="IPR037473">
    <property type="entry name" value="Lcp-like"/>
</dbReference>
<dbReference type="Pfam" id="PF09995">
    <property type="entry name" value="MPAB_Lcp_cat"/>
    <property type="match status" value="1"/>
</dbReference>
<dbReference type="EMBL" id="CP023701">
    <property type="protein sequence ID" value="QEU82111.1"/>
    <property type="molecule type" value="Genomic_DNA"/>
</dbReference>